<dbReference type="SUPFAM" id="SSF47413">
    <property type="entry name" value="lambda repressor-like DNA-binding domains"/>
    <property type="match status" value="1"/>
</dbReference>
<gene>
    <name evidence="3" type="ORF">MBUL_00998</name>
</gene>
<dbReference type="PANTHER" id="PTHR46797">
    <property type="entry name" value="HTH-TYPE TRANSCRIPTIONAL REGULATOR"/>
    <property type="match status" value="1"/>
</dbReference>
<protein>
    <recommendedName>
        <fullName evidence="2">HTH cro/C1-type domain-containing protein</fullName>
    </recommendedName>
</protein>
<dbReference type="SMART" id="SM00530">
    <property type="entry name" value="HTH_XRE"/>
    <property type="match status" value="1"/>
</dbReference>
<feature type="domain" description="HTH cro/C1-type" evidence="2">
    <location>
        <begin position="68"/>
        <end position="122"/>
    </location>
</feature>
<dbReference type="GO" id="GO:0003700">
    <property type="term" value="F:DNA-binding transcription factor activity"/>
    <property type="evidence" value="ECO:0007669"/>
    <property type="project" value="TreeGrafter"/>
</dbReference>
<dbReference type="PANTHER" id="PTHR46797:SF1">
    <property type="entry name" value="METHYLPHOSPHONATE SYNTHASE"/>
    <property type="match status" value="1"/>
</dbReference>
<keyword evidence="1" id="KW-0238">DNA-binding</keyword>
<organism evidence="3">
    <name type="scientific">Methylobacterium bullatum</name>
    <dbReference type="NCBI Taxonomy" id="570505"/>
    <lineage>
        <taxon>Bacteria</taxon>
        <taxon>Pseudomonadati</taxon>
        <taxon>Pseudomonadota</taxon>
        <taxon>Alphaproteobacteria</taxon>
        <taxon>Hyphomicrobiales</taxon>
        <taxon>Methylobacteriaceae</taxon>
        <taxon>Methylobacterium</taxon>
    </lineage>
</organism>
<dbReference type="PROSITE" id="PS50943">
    <property type="entry name" value="HTH_CROC1"/>
    <property type="match status" value="1"/>
</dbReference>
<evidence type="ECO:0000256" key="1">
    <source>
        <dbReference type="ARBA" id="ARBA00023125"/>
    </source>
</evidence>
<reference evidence="3" key="1">
    <citation type="submission" date="2019-12" db="EMBL/GenBank/DDBJ databases">
        <authorList>
            <person name="Cremers G."/>
        </authorList>
    </citation>
    <scope>NUCLEOTIDE SEQUENCE</scope>
    <source>
        <strain evidence="3">Mbul1</strain>
    </source>
</reference>
<evidence type="ECO:0000259" key="2">
    <source>
        <dbReference type="PROSITE" id="PS50943"/>
    </source>
</evidence>
<dbReference type="InterPro" id="IPR010982">
    <property type="entry name" value="Lambda_DNA-bd_dom_sf"/>
</dbReference>
<dbReference type="Gene3D" id="1.10.260.40">
    <property type="entry name" value="lambda repressor-like DNA-binding domains"/>
    <property type="match status" value="1"/>
</dbReference>
<evidence type="ECO:0000313" key="3">
    <source>
        <dbReference type="EMBL" id="CAA2101084.1"/>
    </source>
</evidence>
<dbReference type="AlphaFoldDB" id="A0A679IVQ2"/>
<proteinExistence type="predicted"/>
<dbReference type="InterPro" id="IPR001387">
    <property type="entry name" value="Cro/C1-type_HTH"/>
</dbReference>
<dbReference type="Pfam" id="PF01381">
    <property type="entry name" value="HTH_3"/>
    <property type="match status" value="1"/>
</dbReference>
<dbReference type="GO" id="GO:0003677">
    <property type="term" value="F:DNA binding"/>
    <property type="evidence" value="ECO:0007669"/>
    <property type="project" value="UniProtKB-KW"/>
</dbReference>
<dbReference type="EMBL" id="LR743504">
    <property type="protein sequence ID" value="CAA2101084.1"/>
    <property type="molecule type" value="Genomic_DNA"/>
</dbReference>
<dbReference type="GO" id="GO:0005829">
    <property type="term" value="C:cytosol"/>
    <property type="evidence" value="ECO:0007669"/>
    <property type="project" value="TreeGrafter"/>
</dbReference>
<sequence>MGAQTIVTAGGERLIVLPEAEYEALLEAAENAEDRLAVTEFQRKLALGEEELVPSAIVERLLSGENRIRVWRDHRGMTAATLADKAGIAQAYLSQIETGKREGTIETLRRLASALAVSLDDLVGFGPQGTGTEDRDTGKTSA</sequence>
<accession>A0A679IVQ2</accession>
<name>A0A679IVQ2_9HYPH</name>
<dbReference type="CDD" id="cd00093">
    <property type="entry name" value="HTH_XRE"/>
    <property type="match status" value="1"/>
</dbReference>
<dbReference type="InterPro" id="IPR050807">
    <property type="entry name" value="TransReg_Diox_bact_type"/>
</dbReference>